<name>C9RQP7_FIBSS</name>
<dbReference type="AlphaFoldDB" id="C9RQP7"/>
<reference evidence="4" key="2">
    <citation type="submission" date="2010-08" db="EMBL/GenBank/DDBJ databases">
        <title>Complete sequence of Fibrobacter succinogenes subsp. succinogenes S85.</title>
        <authorList>
            <person name="Durkin A.S."/>
            <person name="Nelson K.E."/>
            <person name="Morrison M."/>
            <person name="Forsberg C.W."/>
            <person name="Wilson D.B."/>
            <person name="Russell J.B."/>
            <person name="Cann I.K.O."/>
            <person name="Mackie R.I."/>
            <person name="White B.A."/>
        </authorList>
    </citation>
    <scope>NUCLEOTIDE SEQUENCE [LARGE SCALE GENOMIC DNA]</scope>
    <source>
        <strain evidence="4">ATCC 19169 / S85</strain>
    </source>
</reference>
<reference evidence="3" key="3">
    <citation type="submission" date="2010-08" db="EMBL/GenBank/DDBJ databases">
        <authorList>
            <person name="Durkin A.S."/>
            <person name="Nelson K.E."/>
            <person name="Morrison M."/>
            <person name="Forsberg C.W."/>
            <person name="Wilson D.B."/>
            <person name="Russell J.B."/>
            <person name="Cann I.K.O."/>
            <person name="Mackie R.I."/>
            <person name="White B.A."/>
        </authorList>
    </citation>
    <scope>NUCLEOTIDE SEQUENCE</scope>
    <source>
        <strain evidence="3">S85</strain>
    </source>
</reference>
<dbReference type="InterPro" id="IPR011873">
    <property type="entry name" value="CHP02147"/>
</dbReference>
<dbReference type="RefSeq" id="WP_014545999.1">
    <property type="nucleotide sequence ID" value="NC_013410.1"/>
</dbReference>
<evidence type="ECO:0000313" key="3">
    <source>
        <dbReference type="EMBL" id="ADL25735.1"/>
    </source>
</evidence>
<accession>C9RQP7</accession>
<dbReference type="Pfam" id="PF14394">
    <property type="entry name" value="DUF4423"/>
    <property type="match status" value="1"/>
</dbReference>
<gene>
    <name evidence="2" type="ordered locus">Fisuc_1283</name>
    <name evidence="3" type="ordered locus">FSU_1751</name>
</gene>
<protein>
    <recommendedName>
        <fullName evidence="1">DUF4423 domain-containing protein</fullName>
    </recommendedName>
</protein>
<dbReference type="EMBL" id="CP002158">
    <property type="protein sequence ID" value="ADL25735.1"/>
    <property type="molecule type" value="Genomic_DNA"/>
</dbReference>
<organism evidence="3 4">
    <name type="scientific">Fibrobacter succinogenes (strain ATCC 19169 / S85)</name>
    <dbReference type="NCBI Taxonomy" id="59374"/>
    <lineage>
        <taxon>Bacteria</taxon>
        <taxon>Pseudomonadati</taxon>
        <taxon>Fibrobacterota</taxon>
        <taxon>Fibrobacteria</taxon>
        <taxon>Fibrobacterales</taxon>
        <taxon>Fibrobacteraceae</taxon>
        <taxon>Fibrobacter</taxon>
    </lineage>
</organism>
<dbReference type="InterPro" id="IPR025537">
    <property type="entry name" value="DUF4423"/>
</dbReference>
<evidence type="ECO:0000313" key="4">
    <source>
        <dbReference type="Proteomes" id="UP000000517"/>
    </source>
</evidence>
<dbReference type="KEGG" id="fsu:Fisuc_1283"/>
<keyword evidence="5" id="KW-1185">Reference proteome</keyword>
<dbReference type="Proteomes" id="UP000000517">
    <property type="component" value="Chromosome"/>
</dbReference>
<feature type="domain" description="DUF4423" evidence="1">
    <location>
        <begin position="105"/>
        <end position="267"/>
    </location>
</feature>
<dbReference type="HOGENOM" id="CLU_061509_0_0_0"/>
<evidence type="ECO:0000259" key="1">
    <source>
        <dbReference type="Pfam" id="PF14394"/>
    </source>
</evidence>
<evidence type="ECO:0000313" key="5">
    <source>
        <dbReference type="Proteomes" id="UP000001497"/>
    </source>
</evidence>
<dbReference type="KEGG" id="fsc:FSU_1751"/>
<dbReference type="EMBL" id="CP001792">
    <property type="protein sequence ID" value="ACX74883.1"/>
    <property type="molecule type" value="Genomic_DNA"/>
</dbReference>
<dbReference type="NCBIfam" id="TIGR02147">
    <property type="entry name" value="Fsuc_second"/>
    <property type="match status" value="1"/>
</dbReference>
<sequence length="282" mass="32179">MKPIIEYNDYRLYMRDFYEERKRTSYFTWREFASLAGFVSPTYLKLVCDGNTRLSKPGIAKVARAMGLEGFDYTYFGLLVKFGNAKSATEKEEALRELGREASMNKIRILDADAFRYYEMPTCPIVRELAPLMPNANPCEIADKIREKTSALNVREILQFLVKSGLLVKTGDGTYEQTEKSIKGSKEAIPLAIRTMNKKMAALATRSIEKDPVEERNFSGVTMGIDESAYARIVDVINDCRKKVIDIARECKNINQVYRLNLQLFPLTDKISKRDCKKGGQQ</sequence>
<reference evidence="2 5" key="1">
    <citation type="submission" date="2009-10" db="EMBL/GenBank/DDBJ databases">
        <title>Complete sequence of Fibrobacter succinogenes subsp. succinogenes S85.</title>
        <authorList>
            <consortium name="US DOE Joint Genome Institute"/>
            <person name="Lucas S."/>
            <person name="Copeland A."/>
            <person name="Lapidus A."/>
            <person name="Glavina del Rio T."/>
            <person name="Tice H."/>
            <person name="Bruce D."/>
            <person name="Goodwin L."/>
            <person name="Pitluck S."/>
            <person name="Chertkov O."/>
            <person name="Detter J.C."/>
            <person name="Han C."/>
            <person name="Tapia R."/>
            <person name="Larimer F."/>
            <person name="Land M."/>
            <person name="Hauser L."/>
            <person name="Kyrpides N."/>
            <person name="Mikhailova N."/>
            <person name="Weimer P.J."/>
            <person name="Stevenson D.M."/>
            <person name="Boyum J."/>
            <person name="Brumm P.I."/>
            <person name="Mead D."/>
        </authorList>
    </citation>
    <scope>NUCLEOTIDE SEQUENCE [LARGE SCALE GENOMIC DNA]</scope>
    <source>
        <strain evidence="5">ATCC 19169 / S85</strain>
        <strain evidence="2">S85</strain>
    </source>
</reference>
<dbReference type="Proteomes" id="UP000001497">
    <property type="component" value="Chromosome"/>
</dbReference>
<proteinExistence type="predicted"/>
<dbReference type="OrthoDB" id="9803199at2"/>
<evidence type="ECO:0000313" key="2">
    <source>
        <dbReference type="EMBL" id="ACX74883.1"/>
    </source>
</evidence>
<dbReference type="STRING" id="59374.FSU_1751"/>